<name>A0A6L2R3X1_9BACT</name>
<dbReference type="AlphaFoldDB" id="A0A6L2R3X1"/>
<proteinExistence type="inferred from homology"/>
<dbReference type="Pfam" id="PF00702">
    <property type="entry name" value="Hydrolase"/>
    <property type="match status" value="1"/>
</dbReference>
<comment type="caution">
    <text evidence="5">The sequence shown here is derived from an EMBL/GenBank/DDBJ whole genome shotgun (WGS) entry which is preliminary data.</text>
</comment>
<dbReference type="InterPro" id="IPR036412">
    <property type="entry name" value="HAD-like_sf"/>
</dbReference>
<dbReference type="GO" id="GO:0005829">
    <property type="term" value="C:cytosol"/>
    <property type="evidence" value="ECO:0007669"/>
    <property type="project" value="TreeGrafter"/>
</dbReference>
<dbReference type="PANTHER" id="PTHR43434">
    <property type="entry name" value="PHOSPHOGLYCOLATE PHOSPHATASE"/>
    <property type="match status" value="1"/>
</dbReference>
<dbReference type="SUPFAM" id="SSF56784">
    <property type="entry name" value="HAD-like"/>
    <property type="match status" value="1"/>
</dbReference>
<accession>A0A6L2R3X1</accession>
<organism evidence="5 6">
    <name type="scientific">Candidatus Desulfovibrio kirbyi</name>
    <dbReference type="NCBI Taxonomy" id="2696086"/>
    <lineage>
        <taxon>Bacteria</taxon>
        <taxon>Pseudomonadati</taxon>
        <taxon>Thermodesulfobacteriota</taxon>
        <taxon>Desulfovibrionia</taxon>
        <taxon>Desulfovibrionales</taxon>
        <taxon>Desulfovibrionaceae</taxon>
        <taxon>Desulfovibrio</taxon>
    </lineage>
</organism>
<dbReference type="InterPro" id="IPR023214">
    <property type="entry name" value="HAD_sf"/>
</dbReference>
<evidence type="ECO:0000256" key="4">
    <source>
        <dbReference type="ARBA" id="ARBA00013078"/>
    </source>
</evidence>
<dbReference type="Gene3D" id="1.10.150.240">
    <property type="entry name" value="Putative phosphatase, domain 2"/>
    <property type="match status" value="1"/>
</dbReference>
<dbReference type="Gene3D" id="3.40.50.1000">
    <property type="entry name" value="HAD superfamily/HAD-like"/>
    <property type="match status" value="1"/>
</dbReference>
<dbReference type="GO" id="GO:0008967">
    <property type="term" value="F:phosphoglycolate phosphatase activity"/>
    <property type="evidence" value="ECO:0007669"/>
    <property type="project" value="UniProtKB-EC"/>
</dbReference>
<comment type="pathway">
    <text evidence="2">Organic acid metabolism; glycolate biosynthesis; glycolate from 2-phosphoglycolate: step 1/1.</text>
</comment>
<dbReference type="SFLD" id="SFLDS00003">
    <property type="entry name" value="Haloacid_Dehalogenase"/>
    <property type="match status" value="1"/>
</dbReference>
<dbReference type="PANTHER" id="PTHR43434:SF1">
    <property type="entry name" value="PHOSPHOGLYCOLATE PHOSPHATASE"/>
    <property type="match status" value="1"/>
</dbReference>
<protein>
    <recommendedName>
        <fullName evidence="4">phosphoglycolate phosphatase</fullName>
        <ecNumber evidence="4">3.1.3.18</ecNumber>
    </recommendedName>
</protein>
<dbReference type="CDD" id="cd01427">
    <property type="entry name" value="HAD_like"/>
    <property type="match status" value="1"/>
</dbReference>
<evidence type="ECO:0000256" key="2">
    <source>
        <dbReference type="ARBA" id="ARBA00004818"/>
    </source>
</evidence>
<sequence>MALRCIAFDCDGVLLDSVPIKTNAFARLAEPYGKEATDRFVMYHTVHGGVSRYKKFEWFFSEIVGRGITPEESREWGERFARYVLNEVRCCALVPGVREVLDKWRGKVPLYVCSGAPQAELHFVLRERGLAEYFVDIFGSPPAKHRVLAELVQKAGVLPEQTLMVGDALTDFNAALAVGTRFYGVGPELEGGGYPWGQDLMRLNAWIEANV</sequence>
<dbReference type="SFLD" id="SFLDG01129">
    <property type="entry name" value="C1.5:_HAD__Beta-PGM__Phosphata"/>
    <property type="match status" value="1"/>
</dbReference>
<evidence type="ECO:0000256" key="3">
    <source>
        <dbReference type="ARBA" id="ARBA00006171"/>
    </source>
</evidence>
<dbReference type="InterPro" id="IPR050155">
    <property type="entry name" value="HAD-like_hydrolase_sf"/>
</dbReference>
<dbReference type="GO" id="GO:0006281">
    <property type="term" value="P:DNA repair"/>
    <property type="evidence" value="ECO:0007669"/>
    <property type="project" value="TreeGrafter"/>
</dbReference>
<dbReference type="InterPro" id="IPR023198">
    <property type="entry name" value="PGP-like_dom2"/>
</dbReference>
<evidence type="ECO:0000256" key="1">
    <source>
        <dbReference type="ARBA" id="ARBA00000830"/>
    </source>
</evidence>
<dbReference type="EMBL" id="BLLL01000001">
    <property type="protein sequence ID" value="GFH62266.1"/>
    <property type="molecule type" value="Genomic_DNA"/>
</dbReference>
<dbReference type="EC" id="3.1.3.18" evidence="4"/>
<dbReference type="Proteomes" id="UP000505077">
    <property type="component" value="Unassembled WGS sequence"/>
</dbReference>
<evidence type="ECO:0000313" key="6">
    <source>
        <dbReference type="Proteomes" id="UP000505077"/>
    </source>
</evidence>
<comment type="catalytic activity">
    <reaction evidence="1">
        <text>2-phosphoglycolate + H2O = glycolate + phosphate</text>
        <dbReference type="Rhea" id="RHEA:14369"/>
        <dbReference type="ChEBI" id="CHEBI:15377"/>
        <dbReference type="ChEBI" id="CHEBI:29805"/>
        <dbReference type="ChEBI" id="CHEBI:43474"/>
        <dbReference type="ChEBI" id="CHEBI:58033"/>
        <dbReference type="EC" id="3.1.3.18"/>
    </reaction>
</comment>
<gene>
    <name evidence="5" type="ORF">ZNDK_0037</name>
</gene>
<comment type="similarity">
    <text evidence="3">Belongs to the HAD-like hydrolase superfamily. CbbY/CbbZ/Gph/YieH family.</text>
</comment>
<evidence type="ECO:0000313" key="5">
    <source>
        <dbReference type="EMBL" id="GFH62266.1"/>
    </source>
</evidence>
<reference evidence="5 6" key="1">
    <citation type="journal article" date="2020" name="ISME J.">
        <title>Parallel Reductive Genome Evolution in Desulfovibrio Ectosymbionts Independently Acquired by Trichonympha Protists in the Termite Gut.</title>
        <authorList>
            <person name="Takeuchi M."/>
            <person name="Kuwahara H."/>
            <person name="Murakami T."/>
            <person name="Takahashi K."/>
            <person name="Kajitani R."/>
            <person name="Toyoda A."/>
            <person name="Itoh T."/>
            <person name="Ohkuma M."/>
            <person name="Hongoh Y."/>
        </authorList>
    </citation>
    <scope>NUCLEOTIDE SEQUENCE [LARGE SCALE GENOMIC DNA]</scope>
    <source>
        <strain evidence="5">ZnDsv-02</strain>
    </source>
</reference>